<dbReference type="GO" id="GO:0006281">
    <property type="term" value="P:DNA repair"/>
    <property type="evidence" value="ECO:0007669"/>
    <property type="project" value="InterPro"/>
</dbReference>
<dbReference type="PANTHER" id="PTHR39465">
    <property type="entry name" value="DNA LIGASE D, 3'-PHOSPHOESTERASE DOMAIN"/>
    <property type="match status" value="1"/>
</dbReference>
<dbReference type="Gene3D" id="3.30.1490.70">
    <property type="match status" value="1"/>
</dbReference>
<keyword evidence="4" id="KW-1185">Reference proteome</keyword>
<evidence type="ECO:0000256" key="1">
    <source>
        <dbReference type="SAM" id="MobiDB-lite"/>
    </source>
</evidence>
<name>A0A1H3MN12_9ACTN</name>
<evidence type="ECO:0000259" key="2">
    <source>
        <dbReference type="PROSITE" id="PS50160"/>
    </source>
</evidence>
<feature type="region of interest" description="Disordered" evidence="1">
    <location>
        <begin position="1"/>
        <end position="35"/>
    </location>
</feature>
<accession>A0A1H3MN12</accession>
<gene>
    <name evidence="3" type="ORF">SAMN05421684_1504</name>
</gene>
<evidence type="ECO:0000313" key="3">
    <source>
        <dbReference type="EMBL" id="SDY77883.1"/>
    </source>
</evidence>
<dbReference type="AlphaFoldDB" id="A0A1H3MN12"/>
<dbReference type="Pfam" id="PF01068">
    <property type="entry name" value="DNA_ligase_A_M"/>
    <property type="match status" value="1"/>
</dbReference>
<dbReference type="GO" id="GO:0006310">
    <property type="term" value="P:DNA recombination"/>
    <property type="evidence" value="ECO:0007669"/>
    <property type="project" value="InterPro"/>
</dbReference>
<dbReference type="NCBIfam" id="TIGR02777">
    <property type="entry name" value="LigD_PE_dom"/>
    <property type="match status" value="1"/>
</dbReference>
<dbReference type="InterPro" id="IPR014144">
    <property type="entry name" value="LigD_PE_domain"/>
</dbReference>
<proteinExistence type="predicted"/>
<dbReference type="EMBL" id="FNQB01000001">
    <property type="protein sequence ID" value="SDY77883.1"/>
    <property type="molecule type" value="Genomic_DNA"/>
</dbReference>
<dbReference type="SUPFAM" id="SSF56091">
    <property type="entry name" value="DNA ligase/mRNA capping enzyme, catalytic domain"/>
    <property type="match status" value="1"/>
</dbReference>
<dbReference type="CDD" id="cd07906">
    <property type="entry name" value="Adenylation_DNA_ligase_LigD_LigC"/>
    <property type="match status" value="1"/>
</dbReference>
<dbReference type="Pfam" id="PF13298">
    <property type="entry name" value="LigD_N"/>
    <property type="match status" value="1"/>
</dbReference>
<dbReference type="PANTHER" id="PTHR39465:SF1">
    <property type="entry name" value="DNA LIGASE D 3'-PHOSPHOESTERASE DOMAIN-CONTAINING PROTEIN"/>
    <property type="match status" value="1"/>
</dbReference>
<protein>
    <submittedName>
        <fullName evidence="3">Bifunctional non-homologous end joining protein LigD</fullName>
    </submittedName>
</protein>
<dbReference type="Gene3D" id="3.30.470.30">
    <property type="entry name" value="DNA ligase/mRNA capping enzyme"/>
    <property type="match status" value="1"/>
</dbReference>
<dbReference type="PROSITE" id="PS50160">
    <property type="entry name" value="DNA_LIGASE_A3"/>
    <property type="match status" value="1"/>
</dbReference>
<dbReference type="STRING" id="137265.SAMN05421684_1504"/>
<reference evidence="4" key="1">
    <citation type="submission" date="2016-10" db="EMBL/GenBank/DDBJ databases">
        <authorList>
            <person name="Varghese N."/>
            <person name="Submissions S."/>
        </authorList>
    </citation>
    <scope>NUCLEOTIDE SEQUENCE [LARGE SCALE GENOMIC DNA]</scope>
    <source>
        <strain evidence="4">DSM 44718</strain>
    </source>
</reference>
<feature type="domain" description="ATP-dependent DNA ligase family profile" evidence="2">
    <location>
        <begin position="272"/>
        <end position="358"/>
    </location>
</feature>
<dbReference type="GO" id="GO:0003910">
    <property type="term" value="F:DNA ligase (ATP) activity"/>
    <property type="evidence" value="ECO:0007669"/>
    <property type="project" value="InterPro"/>
</dbReference>
<sequence>MTMADRLDEYRRKRDAGRTPEPVPATPPPQRSGAGDRFVIQQHHARALHWDLRLERDGVLVSWAVPRGLPRDQVRNHLAVHTEDHPMEYLTFHGDIPAGEYGGGRMTVFDTGTYETEKWKPDEVMFTLHGSRASGRYVLFRTARPEPGKREEWMIRRMSPPADGWEPLPDLVRPSRPTPADALPKNDDDWAFEMRWDGTRAVAYVSGGRVRLMSMSDQEISGSYPAVRELGPALAPTEAVLDGEIVAFDRQGRVRPAPATVNGRRLPPGLVVSYLVYDLLWLEGRHTTDLPYAQRRELLDGLALSGPAWQTPPTFLGGGEFALAAAKEQGLPGVVAKRLDGGYTPGRRTNNWLRVDTN</sequence>
<feature type="compositionally biased region" description="Pro residues" evidence="1">
    <location>
        <begin position="21"/>
        <end position="30"/>
    </location>
</feature>
<feature type="compositionally biased region" description="Basic and acidic residues" evidence="1">
    <location>
        <begin position="1"/>
        <end position="18"/>
    </location>
</feature>
<dbReference type="Proteomes" id="UP000199632">
    <property type="component" value="Unassembled WGS sequence"/>
</dbReference>
<organism evidence="3 4">
    <name type="scientific">Asanoa ishikariensis</name>
    <dbReference type="NCBI Taxonomy" id="137265"/>
    <lineage>
        <taxon>Bacteria</taxon>
        <taxon>Bacillati</taxon>
        <taxon>Actinomycetota</taxon>
        <taxon>Actinomycetes</taxon>
        <taxon>Micromonosporales</taxon>
        <taxon>Micromonosporaceae</taxon>
        <taxon>Asanoa</taxon>
    </lineage>
</organism>
<evidence type="ECO:0000313" key="4">
    <source>
        <dbReference type="Proteomes" id="UP000199632"/>
    </source>
</evidence>
<dbReference type="GO" id="GO:0005524">
    <property type="term" value="F:ATP binding"/>
    <property type="evidence" value="ECO:0007669"/>
    <property type="project" value="InterPro"/>
</dbReference>
<dbReference type="InterPro" id="IPR012310">
    <property type="entry name" value="DNA_ligase_ATP-dep_cent"/>
</dbReference>